<name>A0A3M7S5J2_BRAPC</name>
<dbReference type="EMBL" id="REGN01002011">
    <property type="protein sequence ID" value="RNA30949.1"/>
    <property type="molecule type" value="Genomic_DNA"/>
</dbReference>
<keyword evidence="2" id="KW-1185">Reference proteome</keyword>
<reference evidence="1 2" key="1">
    <citation type="journal article" date="2018" name="Sci. Rep.">
        <title>Genomic signatures of local adaptation to the degree of environmental predictability in rotifers.</title>
        <authorList>
            <person name="Franch-Gras L."/>
            <person name="Hahn C."/>
            <person name="Garcia-Roger E.M."/>
            <person name="Carmona M.J."/>
            <person name="Serra M."/>
            <person name="Gomez A."/>
        </authorList>
    </citation>
    <scope>NUCLEOTIDE SEQUENCE [LARGE SCALE GENOMIC DNA]</scope>
    <source>
        <strain evidence="1">HYR1</strain>
    </source>
</reference>
<protein>
    <submittedName>
        <fullName evidence="1">Uncharacterized protein</fullName>
    </submittedName>
</protein>
<sequence length="60" mass="7170">MVFYIFQLPANRNQNFFASRASYLIQKNRTCRIINSFCILFKKKKRLYFIIISDENGASK</sequence>
<proteinExistence type="predicted"/>
<evidence type="ECO:0000313" key="1">
    <source>
        <dbReference type="EMBL" id="RNA30949.1"/>
    </source>
</evidence>
<evidence type="ECO:0000313" key="2">
    <source>
        <dbReference type="Proteomes" id="UP000276133"/>
    </source>
</evidence>
<accession>A0A3M7S5J2</accession>
<organism evidence="1 2">
    <name type="scientific">Brachionus plicatilis</name>
    <name type="common">Marine rotifer</name>
    <name type="synonym">Brachionus muelleri</name>
    <dbReference type="NCBI Taxonomy" id="10195"/>
    <lineage>
        <taxon>Eukaryota</taxon>
        <taxon>Metazoa</taxon>
        <taxon>Spiralia</taxon>
        <taxon>Gnathifera</taxon>
        <taxon>Rotifera</taxon>
        <taxon>Eurotatoria</taxon>
        <taxon>Monogononta</taxon>
        <taxon>Pseudotrocha</taxon>
        <taxon>Ploima</taxon>
        <taxon>Brachionidae</taxon>
        <taxon>Brachionus</taxon>
    </lineage>
</organism>
<gene>
    <name evidence="1" type="ORF">BpHYR1_054001</name>
</gene>
<comment type="caution">
    <text evidence="1">The sequence shown here is derived from an EMBL/GenBank/DDBJ whole genome shotgun (WGS) entry which is preliminary data.</text>
</comment>
<dbReference type="AlphaFoldDB" id="A0A3M7S5J2"/>
<dbReference type="Proteomes" id="UP000276133">
    <property type="component" value="Unassembled WGS sequence"/>
</dbReference>